<dbReference type="PANTHER" id="PTHR33258:SF1">
    <property type="entry name" value="TRANSPOSASE INSL FOR INSERTION SEQUENCE ELEMENT IS186A-RELATED"/>
    <property type="match status" value="1"/>
</dbReference>
<accession>A0A512MIB7</accession>
<dbReference type="GO" id="GO:0006313">
    <property type="term" value="P:DNA transposition"/>
    <property type="evidence" value="ECO:0007669"/>
    <property type="project" value="InterPro"/>
</dbReference>
<feature type="domain" description="Transposase IS4-like" evidence="5">
    <location>
        <begin position="100"/>
        <end position="312"/>
    </location>
</feature>
<sequence>MVAGAQQVRRAREAAGLRTHCAAKSTLPQLLQAMIQQALAGSGSLGHHLRLVMNTRISDSAAIQRRASLNWEFYQELFGRVLKPLARPKDHAESFHAGLRLLALDGSHFSLRNSAAVMAMTRPRPGNQRASAGAFMKWSTAVLLELGTHAPLSVACSTLGMERMEMEIDIARRTLPTLATLGPSLLLADRLYGCASFMLEVMEQGQGHAHCLMRVRDNLRAQQLEVLHDGSALMRVRSDTKARAKAASCEMVVRELRAEVRRTGGKAQTLRLWTTLLDARKHPAEELLKLYAQRWEQELFFRELKRHTGATSMLQADSEQTAQGAFAALVLAASEVAQRRVEAATEADLPVLRLSIAKMGQMLGQLTSMLQSAGDVLTPAQRAAMSHKWLQVMVREAVIPPRRARSCQHGLRRPHSPWPVIRKRVFIDPEVLLTLLPATSP</sequence>
<dbReference type="PANTHER" id="PTHR33258">
    <property type="entry name" value="TRANSPOSASE INSL FOR INSERTION SEQUENCE ELEMENT IS186A-RELATED"/>
    <property type="match status" value="1"/>
</dbReference>
<keyword evidence="3" id="KW-0238">DNA-binding</keyword>
<dbReference type="InterPro" id="IPR047952">
    <property type="entry name" value="Transpos_IS4"/>
</dbReference>
<proteinExistence type="inferred from homology"/>
<dbReference type="GO" id="GO:0004803">
    <property type="term" value="F:transposase activity"/>
    <property type="evidence" value="ECO:0007669"/>
    <property type="project" value="InterPro"/>
</dbReference>
<evidence type="ECO:0000259" key="5">
    <source>
        <dbReference type="Pfam" id="PF01609"/>
    </source>
</evidence>
<keyword evidence="2" id="KW-0815">Transposition</keyword>
<protein>
    <recommendedName>
        <fullName evidence="5">Transposase IS4-like domain-containing protein</fullName>
    </recommendedName>
</protein>
<keyword evidence="7" id="KW-1185">Reference proteome</keyword>
<dbReference type="InterPro" id="IPR002559">
    <property type="entry name" value="Transposase_11"/>
</dbReference>
<dbReference type="EMBL" id="BKAG01000121">
    <property type="protein sequence ID" value="GEP46480.1"/>
    <property type="molecule type" value="Genomic_DNA"/>
</dbReference>
<dbReference type="OrthoDB" id="9796012at2"/>
<gene>
    <name evidence="6" type="ORF">BGE01nite_57710</name>
</gene>
<dbReference type="SUPFAM" id="SSF53098">
    <property type="entry name" value="Ribonuclease H-like"/>
    <property type="match status" value="1"/>
</dbReference>
<evidence type="ECO:0000256" key="4">
    <source>
        <dbReference type="ARBA" id="ARBA00023172"/>
    </source>
</evidence>
<evidence type="ECO:0000256" key="2">
    <source>
        <dbReference type="ARBA" id="ARBA00022578"/>
    </source>
</evidence>
<evidence type="ECO:0000256" key="3">
    <source>
        <dbReference type="ARBA" id="ARBA00023125"/>
    </source>
</evidence>
<evidence type="ECO:0000256" key="1">
    <source>
        <dbReference type="ARBA" id="ARBA00010075"/>
    </source>
</evidence>
<dbReference type="AlphaFoldDB" id="A0A512MIB7"/>
<reference evidence="6 7" key="1">
    <citation type="submission" date="2019-07" db="EMBL/GenBank/DDBJ databases">
        <title>Whole genome shotgun sequence of Brevifollis gellanilyticus NBRC 108608.</title>
        <authorList>
            <person name="Hosoyama A."/>
            <person name="Uohara A."/>
            <person name="Ohji S."/>
            <person name="Ichikawa N."/>
        </authorList>
    </citation>
    <scope>NUCLEOTIDE SEQUENCE [LARGE SCALE GENOMIC DNA]</scope>
    <source>
        <strain evidence="6 7">NBRC 108608</strain>
    </source>
</reference>
<dbReference type="InterPro" id="IPR012337">
    <property type="entry name" value="RNaseH-like_sf"/>
</dbReference>
<dbReference type="Pfam" id="PF01609">
    <property type="entry name" value="DDE_Tnp_1"/>
    <property type="match status" value="1"/>
</dbReference>
<name>A0A512MIB7_9BACT</name>
<dbReference type="Proteomes" id="UP000321577">
    <property type="component" value="Unassembled WGS sequence"/>
</dbReference>
<organism evidence="6 7">
    <name type="scientific">Brevifollis gellanilyticus</name>
    <dbReference type="NCBI Taxonomy" id="748831"/>
    <lineage>
        <taxon>Bacteria</taxon>
        <taxon>Pseudomonadati</taxon>
        <taxon>Verrucomicrobiota</taxon>
        <taxon>Verrucomicrobiia</taxon>
        <taxon>Verrucomicrobiales</taxon>
        <taxon>Verrucomicrobiaceae</taxon>
    </lineage>
</organism>
<comment type="caution">
    <text evidence="6">The sequence shown here is derived from an EMBL/GenBank/DDBJ whole genome shotgun (WGS) entry which is preliminary data.</text>
</comment>
<comment type="similarity">
    <text evidence="1">Belongs to the transposase 11 family.</text>
</comment>
<evidence type="ECO:0000313" key="6">
    <source>
        <dbReference type="EMBL" id="GEP46480.1"/>
    </source>
</evidence>
<dbReference type="GO" id="GO:0003677">
    <property type="term" value="F:DNA binding"/>
    <property type="evidence" value="ECO:0007669"/>
    <property type="project" value="UniProtKB-KW"/>
</dbReference>
<evidence type="ECO:0000313" key="7">
    <source>
        <dbReference type="Proteomes" id="UP000321577"/>
    </source>
</evidence>
<keyword evidence="4" id="KW-0233">DNA recombination</keyword>
<dbReference type="NCBIfam" id="NF033592">
    <property type="entry name" value="transpos_IS4_1"/>
    <property type="match status" value="1"/>
</dbReference>